<dbReference type="SUPFAM" id="SSF55811">
    <property type="entry name" value="Nudix"/>
    <property type="match status" value="1"/>
</dbReference>
<dbReference type="AlphaFoldDB" id="A0A5C1NHU6"/>
<dbReference type="InterPro" id="IPR000086">
    <property type="entry name" value="NUDIX_hydrolase_dom"/>
</dbReference>
<keyword evidence="5" id="KW-1185">Reference proteome</keyword>
<evidence type="ECO:0000313" key="5">
    <source>
        <dbReference type="Proteomes" id="UP000324285"/>
    </source>
</evidence>
<reference evidence="4" key="1">
    <citation type="submission" date="2021-02" db="EMBL/GenBank/DDBJ databases">
        <title>Strain Y2R2, a novel species of the genus Halomonas.</title>
        <authorList>
            <person name="Huang H."/>
        </authorList>
    </citation>
    <scope>NUCLEOTIDE SEQUENCE</scope>
    <source>
        <strain evidence="4">Y2R2</strain>
    </source>
</reference>
<gene>
    <name evidence="4" type="ORF">E4T21_18180</name>
</gene>
<dbReference type="RefSeq" id="WP_149286384.1">
    <property type="nucleotide sequence ID" value="NZ_CP038437.2"/>
</dbReference>
<dbReference type="InterPro" id="IPR015797">
    <property type="entry name" value="NUDIX_hydrolase-like_dom_sf"/>
</dbReference>
<proteinExistence type="predicted"/>
<name>A0A5C1NHU6_9GAMM</name>
<dbReference type="PROSITE" id="PS00893">
    <property type="entry name" value="NUDIX_BOX"/>
    <property type="match status" value="1"/>
</dbReference>
<dbReference type="OrthoDB" id="9801098at2"/>
<evidence type="ECO:0000256" key="1">
    <source>
        <dbReference type="ARBA" id="ARBA00001946"/>
    </source>
</evidence>
<feature type="domain" description="Nudix hydrolase" evidence="3">
    <location>
        <begin position="9"/>
        <end position="135"/>
    </location>
</feature>
<accession>A0A5C1NHU6</accession>
<dbReference type="KEGG" id="hbh:E4T21_18180"/>
<dbReference type="PROSITE" id="PS51462">
    <property type="entry name" value="NUDIX"/>
    <property type="match status" value="1"/>
</dbReference>
<dbReference type="CDD" id="cd04690">
    <property type="entry name" value="NUDIX_Hydrolase"/>
    <property type="match status" value="1"/>
</dbReference>
<dbReference type="Pfam" id="PF00293">
    <property type="entry name" value="NUDIX"/>
    <property type="match status" value="1"/>
</dbReference>
<dbReference type="Gene3D" id="3.90.79.10">
    <property type="entry name" value="Nucleoside Triphosphate Pyrophosphohydrolase"/>
    <property type="match status" value="1"/>
</dbReference>
<protein>
    <submittedName>
        <fullName evidence="4">NUDIX domain-containing protein</fullName>
    </submittedName>
</protein>
<keyword evidence="2" id="KW-0378">Hydrolase</keyword>
<organism evidence="4 5">
    <name type="scientific">Halomonas binhaiensis</name>
    <dbReference type="NCBI Taxonomy" id="2562282"/>
    <lineage>
        <taxon>Bacteria</taxon>
        <taxon>Pseudomonadati</taxon>
        <taxon>Pseudomonadota</taxon>
        <taxon>Gammaproteobacteria</taxon>
        <taxon>Oceanospirillales</taxon>
        <taxon>Halomonadaceae</taxon>
        <taxon>Halomonas</taxon>
    </lineage>
</organism>
<dbReference type="InterPro" id="IPR020084">
    <property type="entry name" value="NUDIX_hydrolase_CS"/>
</dbReference>
<evidence type="ECO:0000313" key="4">
    <source>
        <dbReference type="EMBL" id="QEM83262.1"/>
    </source>
</evidence>
<evidence type="ECO:0000259" key="3">
    <source>
        <dbReference type="PROSITE" id="PS51462"/>
    </source>
</evidence>
<dbReference type="EMBL" id="CP038437">
    <property type="protein sequence ID" value="QEM83262.1"/>
    <property type="molecule type" value="Genomic_DNA"/>
</dbReference>
<dbReference type="PANTHER" id="PTHR43046:SF2">
    <property type="entry name" value="8-OXO-DGTP DIPHOSPHATASE-RELATED"/>
    <property type="match status" value="1"/>
</dbReference>
<comment type="cofactor">
    <cofactor evidence="1">
        <name>Mg(2+)</name>
        <dbReference type="ChEBI" id="CHEBI:18420"/>
    </cofactor>
</comment>
<dbReference type="PANTHER" id="PTHR43046">
    <property type="entry name" value="GDP-MANNOSE MANNOSYL HYDROLASE"/>
    <property type="match status" value="1"/>
</dbReference>
<evidence type="ECO:0000256" key="2">
    <source>
        <dbReference type="ARBA" id="ARBA00022801"/>
    </source>
</evidence>
<sequence>MAASDTLAIRTLHIAAALILDGRGRLLLVRKRGTQAFMQAGGKIEPDETPEAALRRELHEELGGTPTQIHYLCETFAPAANEPGYRVHAHLFNVTMSGELSPAAEIETLRWVTLQEARQLPLAALTRDHVLPLAESLVLQPLV</sequence>
<dbReference type="Proteomes" id="UP000324285">
    <property type="component" value="Chromosome"/>
</dbReference>
<dbReference type="GO" id="GO:0016787">
    <property type="term" value="F:hydrolase activity"/>
    <property type="evidence" value="ECO:0007669"/>
    <property type="project" value="UniProtKB-KW"/>
</dbReference>